<dbReference type="SMART" id="SM00422">
    <property type="entry name" value="HTH_MERR"/>
    <property type="match status" value="1"/>
</dbReference>
<dbReference type="CDD" id="cd01106">
    <property type="entry name" value="HTH_TipAL-Mta"/>
    <property type="match status" value="1"/>
</dbReference>
<dbReference type="Proteomes" id="UP000190042">
    <property type="component" value="Unassembled WGS sequence"/>
</dbReference>
<dbReference type="InterPro" id="IPR000551">
    <property type="entry name" value="MerR-type_HTH_dom"/>
</dbReference>
<reference evidence="4" key="1">
    <citation type="submission" date="2017-02" db="EMBL/GenBank/DDBJ databases">
        <authorList>
            <person name="Varghese N."/>
            <person name="Submissions S."/>
        </authorList>
    </citation>
    <scope>NUCLEOTIDE SEQUENCE [LARGE SCALE GENOMIC DNA]</scope>
    <source>
        <strain evidence="4">DSM 23966</strain>
    </source>
</reference>
<sequence>MDTEEYAFTISEFGKRTTTTVRTLRFYEKLELLIPTKQNASGHKLYGFKELTKLQQIQSLKFLGYSLQEIKNLIDNDSDTSQQLEKSLPWQHALLTEKRDELNRSIEAVEHVQFLLKEGKPITWKVLSSLLFKMENEQDQLEWVKEYYPEDVAEQFVSLPKEQRAQMDIEMLDWLSTIKQLMRDGVSPHSPEAFEVAVKLSEIAMKHVGDKEELAKQMQKAQESMKADSVNFTFPTILTQEEEAFLEAIAKSIKALYGENVDQE</sequence>
<dbReference type="Pfam" id="PF13411">
    <property type="entry name" value="MerR_1"/>
    <property type="match status" value="1"/>
</dbReference>
<dbReference type="PROSITE" id="PS50937">
    <property type="entry name" value="HTH_MERR_2"/>
    <property type="match status" value="1"/>
</dbReference>
<dbReference type="PANTHER" id="PTHR30204:SF96">
    <property type="entry name" value="CHROMOSOME-ANCHORING PROTEIN RACA"/>
    <property type="match status" value="1"/>
</dbReference>
<proteinExistence type="predicted"/>
<accession>A0A1T4XLG9</accession>
<name>A0A1T4XLG9_9BACL</name>
<keyword evidence="1 3" id="KW-0238">DNA-binding</keyword>
<keyword evidence="4" id="KW-1185">Reference proteome</keyword>
<evidence type="ECO:0000256" key="1">
    <source>
        <dbReference type="ARBA" id="ARBA00023125"/>
    </source>
</evidence>
<dbReference type="InterPro" id="IPR009061">
    <property type="entry name" value="DNA-bd_dom_put_sf"/>
</dbReference>
<protein>
    <submittedName>
        <fullName evidence="3">DNA-binding transcriptional regulator, MerR family</fullName>
    </submittedName>
</protein>
<gene>
    <name evidence="3" type="ORF">SAMN04244570_0903</name>
</gene>
<dbReference type="Gene3D" id="1.10.1660.10">
    <property type="match status" value="1"/>
</dbReference>
<dbReference type="RefSeq" id="WP_078816692.1">
    <property type="nucleotide sequence ID" value="NZ_FUYJ01000001.1"/>
</dbReference>
<feature type="domain" description="HTH merR-type" evidence="2">
    <location>
        <begin position="7"/>
        <end position="76"/>
    </location>
</feature>
<dbReference type="EMBL" id="FUYJ01000001">
    <property type="protein sequence ID" value="SKA89921.1"/>
    <property type="molecule type" value="Genomic_DNA"/>
</dbReference>
<dbReference type="GO" id="GO:0003677">
    <property type="term" value="F:DNA binding"/>
    <property type="evidence" value="ECO:0007669"/>
    <property type="project" value="UniProtKB-KW"/>
</dbReference>
<evidence type="ECO:0000313" key="4">
    <source>
        <dbReference type="Proteomes" id="UP000190042"/>
    </source>
</evidence>
<dbReference type="AlphaFoldDB" id="A0A1T4XLG9"/>
<dbReference type="GO" id="GO:0003700">
    <property type="term" value="F:DNA-binding transcription factor activity"/>
    <property type="evidence" value="ECO:0007669"/>
    <property type="project" value="InterPro"/>
</dbReference>
<dbReference type="SUPFAM" id="SSF46955">
    <property type="entry name" value="Putative DNA-binding domain"/>
    <property type="match status" value="1"/>
</dbReference>
<organism evidence="3 4">
    <name type="scientific">Sporosarcina newyorkensis</name>
    <dbReference type="NCBI Taxonomy" id="759851"/>
    <lineage>
        <taxon>Bacteria</taxon>
        <taxon>Bacillati</taxon>
        <taxon>Bacillota</taxon>
        <taxon>Bacilli</taxon>
        <taxon>Bacillales</taxon>
        <taxon>Caryophanaceae</taxon>
        <taxon>Sporosarcina</taxon>
    </lineage>
</organism>
<evidence type="ECO:0000259" key="2">
    <source>
        <dbReference type="PROSITE" id="PS50937"/>
    </source>
</evidence>
<dbReference type="InterPro" id="IPR047057">
    <property type="entry name" value="MerR_fam"/>
</dbReference>
<dbReference type="PANTHER" id="PTHR30204">
    <property type="entry name" value="REDOX-CYCLING DRUG-SENSING TRANSCRIPTIONAL ACTIVATOR SOXR"/>
    <property type="match status" value="1"/>
</dbReference>
<evidence type="ECO:0000313" key="3">
    <source>
        <dbReference type="EMBL" id="SKA89921.1"/>
    </source>
</evidence>